<dbReference type="EMBL" id="JBHSNB010000001">
    <property type="protein sequence ID" value="MFC5583971.1"/>
    <property type="molecule type" value="Genomic_DNA"/>
</dbReference>
<dbReference type="Proteomes" id="UP001596107">
    <property type="component" value="Unassembled WGS sequence"/>
</dbReference>
<accession>A0ABW0T5R7</accession>
<evidence type="ECO:0000313" key="3">
    <source>
        <dbReference type="Proteomes" id="UP001596107"/>
    </source>
</evidence>
<sequence>MKMSLRLTGDGLTRALRRLSHKVAEVGEAARRAERKAPKSDVLKQERDDARRRV</sequence>
<protein>
    <submittedName>
        <fullName evidence="2">Uncharacterized protein</fullName>
    </submittedName>
</protein>
<name>A0ABW0T5R7_9HYPH</name>
<feature type="region of interest" description="Disordered" evidence="1">
    <location>
        <begin position="27"/>
        <end position="54"/>
    </location>
</feature>
<evidence type="ECO:0000313" key="2">
    <source>
        <dbReference type="EMBL" id="MFC5583971.1"/>
    </source>
</evidence>
<dbReference type="RefSeq" id="WP_223020192.1">
    <property type="nucleotide sequence ID" value="NZ_CP078143.1"/>
</dbReference>
<proteinExistence type="predicted"/>
<evidence type="ECO:0000256" key="1">
    <source>
        <dbReference type="SAM" id="MobiDB-lite"/>
    </source>
</evidence>
<gene>
    <name evidence="2" type="ORF">ACFPOD_02525</name>
</gene>
<reference evidence="3" key="1">
    <citation type="journal article" date="2019" name="Int. J. Syst. Evol. Microbiol.">
        <title>The Global Catalogue of Microorganisms (GCM) 10K type strain sequencing project: providing services to taxonomists for standard genome sequencing and annotation.</title>
        <authorList>
            <consortium name="The Broad Institute Genomics Platform"/>
            <consortium name="The Broad Institute Genome Sequencing Center for Infectious Disease"/>
            <person name="Wu L."/>
            <person name="Ma J."/>
        </authorList>
    </citation>
    <scope>NUCLEOTIDE SEQUENCE [LARGE SCALE GENOMIC DNA]</scope>
    <source>
        <strain evidence="3">JCM 3366</strain>
    </source>
</reference>
<comment type="caution">
    <text evidence="2">The sequence shown here is derived from an EMBL/GenBank/DDBJ whole genome shotgun (WGS) entry which is preliminary data.</text>
</comment>
<keyword evidence="3" id="KW-1185">Reference proteome</keyword>
<organism evidence="2 3">
    <name type="scientific">Nitratireductor kimnyeongensis</name>
    <dbReference type="NCBI Taxonomy" id="430679"/>
    <lineage>
        <taxon>Bacteria</taxon>
        <taxon>Pseudomonadati</taxon>
        <taxon>Pseudomonadota</taxon>
        <taxon>Alphaproteobacteria</taxon>
        <taxon>Hyphomicrobiales</taxon>
        <taxon>Phyllobacteriaceae</taxon>
        <taxon>Nitratireductor</taxon>
    </lineage>
</organism>